<proteinExistence type="predicted"/>
<dbReference type="HOGENOM" id="CLU_3205526_0_0_9"/>
<dbReference type="Proteomes" id="UP000000543">
    <property type="component" value="Chromosome"/>
</dbReference>
<reference evidence="1 2" key="1">
    <citation type="journal article" date="2005" name="J. Bacteriol.">
        <title>Whole-genome sequencing of Staphylococcus haemolyticus uncovers the extreme plasticity of its genome and the evolution of human-colonizing staphylococcal species.</title>
        <authorList>
            <person name="Takeuchi F."/>
            <person name="Watanabe S."/>
            <person name="Baba T."/>
            <person name="Yuzawa H."/>
            <person name="Ito T."/>
            <person name="Morimoto Y."/>
            <person name="Kuroda M."/>
            <person name="Cui L."/>
            <person name="Takahashi M."/>
            <person name="Ankai A."/>
            <person name="Baba S."/>
            <person name="Fukui S."/>
            <person name="Lee J.C."/>
            <person name="Hiramatsu K."/>
        </authorList>
    </citation>
    <scope>NUCLEOTIDE SEQUENCE [LARGE SCALE GENOMIC DNA]</scope>
    <source>
        <strain evidence="1 2">JCSC1435</strain>
    </source>
</reference>
<dbReference type="InterPro" id="IPR009999">
    <property type="entry name" value="DUF1514"/>
</dbReference>
<sequence>MWPILTILLALLYLISIMVQHEQKKEIETLETINDMLRNALREKL</sequence>
<dbReference type="RefSeq" id="WP_011276060.1">
    <property type="nucleotide sequence ID" value="NC_007168.1"/>
</dbReference>
<evidence type="ECO:0008006" key="3">
    <source>
        <dbReference type="Google" id="ProtNLM"/>
    </source>
</evidence>
<dbReference type="EMBL" id="AP006716">
    <property type="protein sequence ID" value="BAE05091.1"/>
    <property type="molecule type" value="Genomic_DNA"/>
</dbReference>
<organism evidence="1 2">
    <name type="scientific">Staphylococcus haemolyticus (strain JCSC1435)</name>
    <dbReference type="NCBI Taxonomy" id="279808"/>
    <lineage>
        <taxon>Bacteria</taxon>
        <taxon>Bacillati</taxon>
        <taxon>Bacillota</taxon>
        <taxon>Bacilli</taxon>
        <taxon>Bacillales</taxon>
        <taxon>Staphylococcaceae</taxon>
        <taxon>Staphylococcus</taxon>
    </lineage>
</organism>
<evidence type="ECO:0000313" key="2">
    <source>
        <dbReference type="Proteomes" id="UP000000543"/>
    </source>
</evidence>
<accession>Q4L5I4</accession>
<dbReference type="Pfam" id="PF07438">
    <property type="entry name" value="DUF1514"/>
    <property type="match status" value="1"/>
</dbReference>
<dbReference type="AlphaFoldDB" id="Q4L5I4"/>
<gene>
    <name evidence="1" type="ordered locus">SH1782</name>
</gene>
<protein>
    <recommendedName>
        <fullName evidence="3">DUF1514 domain-containing protein</fullName>
    </recommendedName>
</protein>
<name>Q4L5I4_STAHJ</name>
<dbReference type="KEGG" id="sha:SH1782"/>
<evidence type="ECO:0000313" key="1">
    <source>
        <dbReference type="EMBL" id="BAE05091.1"/>
    </source>
</evidence>